<dbReference type="PROSITE" id="PS51257">
    <property type="entry name" value="PROKAR_LIPOPROTEIN"/>
    <property type="match status" value="1"/>
</dbReference>
<dbReference type="AlphaFoldDB" id="A0A7Z0ELS2"/>
<evidence type="ECO:0000256" key="2">
    <source>
        <dbReference type="SAM" id="SignalP"/>
    </source>
</evidence>
<dbReference type="RefSeq" id="WP_179822338.1">
    <property type="nucleotide sequence ID" value="NZ_JACCFS010000001.1"/>
</dbReference>
<comment type="caution">
    <text evidence="3">The sequence shown here is derived from an EMBL/GenBank/DDBJ whole genome shotgun (WGS) entry which is preliminary data.</text>
</comment>
<name>A0A7Z0ELS2_9ACTN</name>
<feature type="signal peptide" evidence="2">
    <location>
        <begin position="1"/>
        <end position="25"/>
    </location>
</feature>
<proteinExistence type="predicted"/>
<dbReference type="EMBL" id="JACCFS010000001">
    <property type="protein sequence ID" value="NYJ33921.1"/>
    <property type="molecule type" value="Genomic_DNA"/>
</dbReference>
<evidence type="ECO:0000256" key="1">
    <source>
        <dbReference type="SAM" id="MobiDB-lite"/>
    </source>
</evidence>
<accession>A0A7Z0ELS2</accession>
<organism evidence="3 4">
    <name type="scientific">Nocardiopsis aegyptia</name>
    <dbReference type="NCBI Taxonomy" id="220378"/>
    <lineage>
        <taxon>Bacteria</taxon>
        <taxon>Bacillati</taxon>
        <taxon>Actinomycetota</taxon>
        <taxon>Actinomycetes</taxon>
        <taxon>Streptosporangiales</taxon>
        <taxon>Nocardiopsidaceae</taxon>
        <taxon>Nocardiopsis</taxon>
    </lineage>
</organism>
<feature type="region of interest" description="Disordered" evidence="1">
    <location>
        <begin position="117"/>
        <end position="165"/>
    </location>
</feature>
<dbReference type="Proteomes" id="UP000572051">
    <property type="component" value="Unassembled WGS sequence"/>
</dbReference>
<protein>
    <recommendedName>
        <fullName evidence="5">Secreted protein</fullName>
    </recommendedName>
</protein>
<keyword evidence="2" id="KW-0732">Signal</keyword>
<evidence type="ECO:0000313" key="4">
    <source>
        <dbReference type="Proteomes" id="UP000572051"/>
    </source>
</evidence>
<keyword evidence="4" id="KW-1185">Reference proteome</keyword>
<sequence>MRALTLTAVTAAAAGLLLTGCGALGEETGAAGAEEEVSMEEAMVDFAGCMRDKGFDMPDPEGEDGVIALPAVDPEDEEYMDAMTECEELLPVDENAPSDEEVFEDNLRMAECLREKGVDVEDPEQGQGLALPIDPDDDEQMAAVSECSEETDAGSVSGSTGEGDS</sequence>
<evidence type="ECO:0008006" key="5">
    <source>
        <dbReference type="Google" id="ProtNLM"/>
    </source>
</evidence>
<evidence type="ECO:0000313" key="3">
    <source>
        <dbReference type="EMBL" id="NYJ33921.1"/>
    </source>
</evidence>
<reference evidence="3 4" key="1">
    <citation type="submission" date="2020-07" db="EMBL/GenBank/DDBJ databases">
        <title>Sequencing the genomes of 1000 actinobacteria strains.</title>
        <authorList>
            <person name="Klenk H.-P."/>
        </authorList>
    </citation>
    <scope>NUCLEOTIDE SEQUENCE [LARGE SCALE GENOMIC DNA]</scope>
    <source>
        <strain evidence="3 4">DSM 44442</strain>
    </source>
</reference>
<gene>
    <name evidence="3" type="ORF">HNR10_001802</name>
</gene>
<feature type="chain" id="PRO_5030729920" description="Secreted protein" evidence="2">
    <location>
        <begin position="26"/>
        <end position="165"/>
    </location>
</feature>